<evidence type="ECO:0000256" key="1">
    <source>
        <dbReference type="SAM" id="Coils"/>
    </source>
</evidence>
<sequence>MSEPSARGTLETFLDPNNPSVGKQTMLDWLRIHHPMTPIRSNISKGEVANIVREKQPEFFPNPTSDSPAVASAMINIYPTLEDLRVTSPITSTSLEKKEPLVKRSASQDLEFSHPHKRIGLGMEAKPESEVWGTSTSKTLKKKKQASSRSKTANSTSTVRQRSKRIVSNRIEGVSISSPRISSISSLSNEDEKKGLEGLKQSLFGSHINDQSGTSRIPTSTNRSVPKLSPIKRETSPVNMFFNIDPHHSQGHKGWNESKSQEEFTNVKASNPAHVSDDMDLIQFSDTEVFEVGNLVIGRDIPAINLNENLSPLNKKSGVDIFKEEQQREEKVRTLEQRLAHLETSLEEMEKKASINLFRDLQQQQANAGTTAQHSSKLDEAMKNIATLKSKVDDLQVDAIDLQHQLEISDILIRGQARALRELLGPGKSLEDYYDVHSESDSAEQDDASPTNDTSVSDLQI</sequence>
<dbReference type="RefSeq" id="XP_007419395.1">
    <property type="nucleotide sequence ID" value="XM_007419333.1"/>
</dbReference>
<dbReference type="EMBL" id="GL883250">
    <property type="protein sequence ID" value="EGF97339.1"/>
    <property type="molecule type" value="Genomic_DNA"/>
</dbReference>
<keyword evidence="4" id="KW-1185">Reference proteome</keyword>
<feature type="compositionally biased region" description="Polar residues" evidence="2">
    <location>
        <begin position="208"/>
        <end position="224"/>
    </location>
</feature>
<dbReference type="Proteomes" id="UP000001072">
    <property type="component" value="Unassembled WGS sequence"/>
</dbReference>
<reference evidence="4" key="1">
    <citation type="journal article" date="2011" name="Proc. Natl. Acad. Sci. U.S.A.">
        <title>Obligate biotrophy features unraveled by the genomic analysis of rust fungi.</title>
        <authorList>
            <person name="Duplessis S."/>
            <person name="Cuomo C.A."/>
            <person name="Lin Y.-C."/>
            <person name="Aerts A."/>
            <person name="Tisserant E."/>
            <person name="Veneault-Fourrey C."/>
            <person name="Joly D.L."/>
            <person name="Hacquard S."/>
            <person name="Amselem J."/>
            <person name="Cantarel B.L."/>
            <person name="Chiu R."/>
            <person name="Coutinho P.M."/>
            <person name="Feau N."/>
            <person name="Field M."/>
            <person name="Frey P."/>
            <person name="Gelhaye E."/>
            <person name="Goldberg J."/>
            <person name="Grabherr M.G."/>
            <person name="Kodira C.D."/>
            <person name="Kohler A."/>
            <person name="Kuees U."/>
            <person name="Lindquist E.A."/>
            <person name="Lucas S.M."/>
            <person name="Mago R."/>
            <person name="Mauceli E."/>
            <person name="Morin E."/>
            <person name="Murat C."/>
            <person name="Pangilinan J.L."/>
            <person name="Park R."/>
            <person name="Pearson M."/>
            <person name="Quesneville H."/>
            <person name="Rouhier N."/>
            <person name="Sakthikumar S."/>
            <person name="Salamov A.A."/>
            <person name="Schmutz J."/>
            <person name="Selles B."/>
            <person name="Shapiro H."/>
            <person name="Tanguay P."/>
            <person name="Tuskan G.A."/>
            <person name="Henrissat B."/>
            <person name="Van de Peer Y."/>
            <person name="Rouze P."/>
            <person name="Ellis J.G."/>
            <person name="Dodds P.N."/>
            <person name="Schein J.E."/>
            <person name="Zhong S."/>
            <person name="Hamelin R.C."/>
            <person name="Grigoriev I.V."/>
            <person name="Szabo L.J."/>
            <person name="Martin F."/>
        </authorList>
    </citation>
    <scope>NUCLEOTIDE SEQUENCE [LARGE SCALE GENOMIC DNA]</scope>
    <source>
        <strain evidence="4">98AG31 / pathotype 3-4-7</strain>
    </source>
</reference>
<organism evidence="4">
    <name type="scientific">Melampsora larici-populina (strain 98AG31 / pathotype 3-4-7)</name>
    <name type="common">Poplar leaf rust fungus</name>
    <dbReference type="NCBI Taxonomy" id="747676"/>
    <lineage>
        <taxon>Eukaryota</taxon>
        <taxon>Fungi</taxon>
        <taxon>Dikarya</taxon>
        <taxon>Basidiomycota</taxon>
        <taxon>Pucciniomycotina</taxon>
        <taxon>Pucciniomycetes</taxon>
        <taxon>Pucciniales</taxon>
        <taxon>Melampsoraceae</taxon>
        <taxon>Melampsora</taxon>
    </lineage>
</organism>
<accession>F4SDD9</accession>
<proteinExistence type="predicted"/>
<dbReference type="VEuPathDB" id="FungiDB:MELLADRAFT_85857"/>
<feature type="region of interest" description="Disordered" evidence="2">
    <location>
        <begin position="205"/>
        <end position="229"/>
    </location>
</feature>
<feature type="coiled-coil region" evidence="1">
    <location>
        <begin position="325"/>
        <end position="352"/>
    </location>
</feature>
<feature type="compositionally biased region" description="Polar residues" evidence="2">
    <location>
        <begin position="149"/>
        <end position="160"/>
    </location>
</feature>
<dbReference type="KEGG" id="mlr:MELLADRAFT_85857"/>
<dbReference type="GeneID" id="18933987"/>
<feature type="compositionally biased region" description="Polar residues" evidence="2">
    <location>
        <begin position="450"/>
        <end position="461"/>
    </location>
</feature>
<keyword evidence="1" id="KW-0175">Coiled coil</keyword>
<gene>
    <name evidence="3" type="ORF">MELLADRAFT_85857</name>
</gene>
<feature type="region of interest" description="Disordered" evidence="2">
    <location>
        <begin position="125"/>
        <end position="171"/>
    </location>
</feature>
<evidence type="ECO:0000313" key="3">
    <source>
        <dbReference type="EMBL" id="EGF97339.1"/>
    </source>
</evidence>
<protein>
    <submittedName>
        <fullName evidence="3">Uncharacterized protein</fullName>
    </submittedName>
</protein>
<dbReference type="InParanoid" id="F4SDD9"/>
<name>F4SDD9_MELLP</name>
<dbReference type="HOGENOM" id="CLU_049472_0_0_1"/>
<feature type="compositionally biased region" description="Basic and acidic residues" evidence="2">
    <location>
        <begin position="431"/>
        <end position="440"/>
    </location>
</feature>
<evidence type="ECO:0000256" key="2">
    <source>
        <dbReference type="SAM" id="MobiDB-lite"/>
    </source>
</evidence>
<dbReference type="AlphaFoldDB" id="F4SDD9"/>
<evidence type="ECO:0000313" key="4">
    <source>
        <dbReference type="Proteomes" id="UP000001072"/>
    </source>
</evidence>
<feature type="coiled-coil region" evidence="1">
    <location>
        <begin position="378"/>
        <end position="405"/>
    </location>
</feature>
<feature type="region of interest" description="Disordered" evidence="2">
    <location>
        <begin position="431"/>
        <end position="461"/>
    </location>
</feature>